<dbReference type="KEGG" id="aba:Acid345_3124"/>
<feature type="domain" description="HTH lysR-type" evidence="6">
    <location>
        <begin position="4"/>
        <end position="61"/>
    </location>
</feature>
<evidence type="ECO:0000256" key="1">
    <source>
        <dbReference type="ARBA" id="ARBA00009437"/>
    </source>
</evidence>
<dbReference type="SUPFAM" id="SSF53850">
    <property type="entry name" value="Periplasmic binding protein-like II"/>
    <property type="match status" value="1"/>
</dbReference>
<dbReference type="PROSITE" id="PS50931">
    <property type="entry name" value="HTH_LYSR"/>
    <property type="match status" value="1"/>
</dbReference>
<dbReference type="AlphaFoldDB" id="Q1ILX5"/>
<evidence type="ECO:0000256" key="5">
    <source>
        <dbReference type="ARBA" id="ARBA00023163"/>
    </source>
</evidence>
<dbReference type="RefSeq" id="WP_011523924.1">
    <property type="nucleotide sequence ID" value="NC_008009.1"/>
</dbReference>
<proteinExistence type="inferred from homology"/>
<dbReference type="PRINTS" id="PR00039">
    <property type="entry name" value="HTHLYSR"/>
</dbReference>
<dbReference type="HOGENOM" id="CLU_039613_9_0_0"/>
<dbReference type="InterPro" id="IPR036388">
    <property type="entry name" value="WH-like_DNA-bd_sf"/>
</dbReference>
<dbReference type="SUPFAM" id="SSF46785">
    <property type="entry name" value="Winged helix' DNA-binding domain"/>
    <property type="match status" value="1"/>
</dbReference>
<name>Q1ILX5_KORVE</name>
<dbReference type="PANTHER" id="PTHR30293">
    <property type="entry name" value="TRANSCRIPTIONAL REGULATORY PROTEIN NAC-RELATED"/>
    <property type="match status" value="1"/>
</dbReference>
<dbReference type="GO" id="GO:0003700">
    <property type="term" value="F:DNA-binding transcription factor activity"/>
    <property type="evidence" value="ECO:0007669"/>
    <property type="project" value="InterPro"/>
</dbReference>
<dbReference type="Gene3D" id="1.10.10.10">
    <property type="entry name" value="Winged helix-like DNA-binding domain superfamily/Winged helix DNA-binding domain"/>
    <property type="match status" value="1"/>
</dbReference>
<dbReference type="FunFam" id="1.10.10.10:FF:000001">
    <property type="entry name" value="LysR family transcriptional regulator"/>
    <property type="match status" value="1"/>
</dbReference>
<dbReference type="InterPro" id="IPR036390">
    <property type="entry name" value="WH_DNA-bd_sf"/>
</dbReference>
<evidence type="ECO:0000313" key="7">
    <source>
        <dbReference type="EMBL" id="ABF42125.1"/>
    </source>
</evidence>
<sequence>MDSLNYNHLHYFWTVARLGSISRAATELDVSQPTISEQLRKLEETLGTELFLRVGRGLRLTEAGERTFQYAERIFALGQEMRAALKGESPAKAVRLAIGITHAVPEIVAHQIIATALKSKHQLHLICVRDHPEMLYAKLATQQLDVVLSDSAVLPNVSVRAYHHFVQQSGTSFFGTRAARPKSRNFPANLDALPFLMPGAGNNLHRCLQSWFSEKKLRPQIVGEFSDTALLSLFGQQGVGCFAAPSIAEREIRERYKVEVLGRTREITTQYYAVTTEKKSKHSGILSILSPAGRREER</sequence>
<dbReference type="InterPro" id="IPR005119">
    <property type="entry name" value="LysR_subst-bd"/>
</dbReference>
<dbReference type="PANTHER" id="PTHR30293:SF2">
    <property type="entry name" value="TRANSCRIPTIONAL ACTIVATOR PROTEIN NHAR"/>
    <property type="match status" value="1"/>
</dbReference>
<dbReference type="InterPro" id="IPR000847">
    <property type="entry name" value="LysR_HTH_N"/>
</dbReference>
<accession>Q1ILX5</accession>
<dbReference type="STRING" id="204669.Acid345_3124"/>
<dbReference type="GO" id="GO:2000142">
    <property type="term" value="P:regulation of DNA-templated transcription initiation"/>
    <property type="evidence" value="ECO:0007669"/>
    <property type="project" value="TreeGrafter"/>
</dbReference>
<dbReference type="Pfam" id="PF00126">
    <property type="entry name" value="HTH_1"/>
    <property type="match status" value="1"/>
</dbReference>
<evidence type="ECO:0000259" key="6">
    <source>
        <dbReference type="PROSITE" id="PS50931"/>
    </source>
</evidence>
<gene>
    <name evidence="7" type="ordered locus">Acid345_3124</name>
</gene>
<dbReference type="Gene3D" id="3.40.190.290">
    <property type="match status" value="1"/>
</dbReference>
<reference evidence="7 8" key="1">
    <citation type="journal article" date="2009" name="Appl. Environ. Microbiol.">
        <title>Three genomes from the phylum Acidobacteria provide insight into the lifestyles of these microorganisms in soils.</title>
        <authorList>
            <person name="Ward N.L."/>
            <person name="Challacombe J.F."/>
            <person name="Janssen P.H."/>
            <person name="Henrissat B."/>
            <person name="Coutinho P.M."/>
            <person name="Wu M."/>
            <person name="Xie G."/>
            <person name="Haft D.H."/>
            <person name="Sait M."/>
            <person name="Badger J."/>
            <person name="Barabote R.D."/>
            <person name="Bradley B."/>
            <person name="Brettin T.S."/>
            <person name="Brinkac L.M."/>
            <person name="Bruce D."/>
            <person name="Creasy T."/>
            <person name="Daugherty S.C."/>
            <person name="Davidsen T.M."/>
            <person name="DeBoy R.T."/>
            <person name="Detter J.C."/>
            <person name="Dodson R.J."/>
            <person name="Durkin A.S."/>
            <person name="Ganapathy A."/>
            <person name="Gwinn-Giglio M."/>
            <person name="Han C.S."/>
            <person name="Khouri H."/>
            <person name="Kiss H."/>
            <person name="Kothari S.P."/>
            <person name="Madupu R."/>
            <person name="Nelson K.E."/>
            <person name="Nelson W.C."/>
            <person name="Paulsen I."/>
            <person name="Penn K."/>
            <person name="Ren Q."/>
            <person name="Rosovitz M.J."/>
            <person name="Selengut J.D."/>
            <person name="Shrivastava S."/>
            <person name="Sullivan S.A."/>
            <person name="Tapia R."/>
            <person name="Thompson L.S."/>
            <person name="Watkins K.L."/>
            <person name="Yang Q."/>
            <person name="Yu C."/>
            <person name="Zafar N."/>
            <person name="Zhou L."/>
            <person name="Kuske C.R."/>
        </authorList>
    </citation>
    <scope>NUCLEOTIDE SEQUENCE [LARGE SCALE GENOMIC DNA]</scope>
    <source>
        <strain evidence="7 8">Ellin345</strain>
    </source>
</reference>
<evidence type="ECO:0000256" key="2">
    <source>
        <dbReference type="ARBA" id="ARBA00023015"/>
    </source>
</evidence>
<organism evidence="7 8">
    <name type="scientific">Koribacter versatilis (strain Ellin345)</name>
    <dbReference type="NCBI Taxonomy" id="204669"/>
    <lineage>
        <taxon>Bacteria</taxon>
        <taxon>Pseudomonadati</taxon>
        <taxon>Acidobacteriota</taxon>
        <taxon>Terriglobia</taxon>
        <taxon>Terriglobales</taxon>
        <taxon>Candidatus Korobacteraceae</taxon>
        <taxon>Candidatus Korobacter</taxon>
    </lineage>
</organism>
<evidence type="ECO:0000313" key="8">
    <source>
        <dbReference type="Proteomes" id="UP000002432"/>
    </source>
</evidence>
<dbReference type="Proteomes" id="UP000002432">
    <property type="component" value="Chromosome"/>
</dbReference>
<keyword evidence="2" id="KW-0805">Transcription regulation</keyword>
<keyword evidence="4" id="KW-0010">Activator</keyword>
<keyword evidence="8" id="KW-1185">Reference proteome</keyword>
<protein>
    <submittedName>
        <fullName evidence="7">Transcriptional regulator, LysR family</fullName>
    </submittedName>
</protein>
<dbReference type="Pfam" id="PF03466">
    <property type="entry name" value="LysR_substrate"/>
    <property type="match status" value="1"/>
</dbReference>
<dbReference type="GO" id="GO:0003677">
    <property type="term" value="F:DNA binding"/>
    <property type="evidence" value="ECO:0007669"/>
    <property type="project" value="UniProtKB-KW"/>
</dbReference>
<dbReference type="eggNOG" id="COG0583">
    <property type="taxonomic scope" value="Bacteria"/>
</dbReference>
<evidence type="ECO:0000256" key="4">
    <source>
        <dbReference type="ARBA" id="ARBA00023159"/>
    </source>
</evidence>
<keyword evidence="5" id="KW-0804">Transcription</keyword>
<dbReference type="EnsemblBacteria" id="ABF42125">
    <property type="protein sequence ID" value="ABF42125"/>
    <property type="gene ID" value="Acid345_3124"/>
</dbReference>
<evidence type="ECO:0000256" key="3">
    <source>
        <dbReference type="ARBA" id="ARBA00023125"/>
    </source>
</evidence>
<dbReference type="OrthoDB" id="119203at2"/>
<dbReference type="EMBL" id="CP000360">
    <property type="protein sequence ID" value="ABF42125.1"/>
    <property type="molecule type" value="Genomic_DNA"/>
</dbReference>
<comment type="similarity">
    <text evidence="1">Belongs to the LysR transcriptional regulatory family.</text>
</comment>
<keyword evidence="3" id="KW-0238">DNA-binding</keyword>